<evidence type="ECO:0000313" key="7">
    <source>
        <dbReference type="Proteomes" id="UP000028933"/>
    </source>
</evidence>
<gene>
    <name evidence="6" type="ORF">BD94_3757</name>
</gene>
<dbReference type="InterPro" id="IPR011330">
    <property type="entry name" value="Glyco_hydro/deAcase_b/a-brl"/>
</dbReference>
<reference evidence="6" key="1">
    <citation type="journal article" date="2013" name="Lancet">
        <title>First case of E anophelis outbreak in an intensive-care unit.</title>
        <authorList>
            <person name="Teo J."/>
            <person name="Tan S.Y."/>
            <person name="Tay M."/>
            <person name="Ding Y."/>
            <person name="Kjelleberg S."/>
            <person name="Givskov M."/>
            <person name="Lin R.T."/>
            <person name="Yang L."/>
        </authorList>
    </citation>
    <scope>NUCLEOTIDE SEQUENCE [LARGE SCALE GENOMIC DNA]</scope>
    <source>
        <strain evidence="6">NUHP1</strain>
    </source>
</reference>
<protein>
    <submittedName>
        <fullName evidence="6">Alpha-mannosidase</fullName>
    </submittedName>
</protein>
<dbReference type="InterPro" id="IPR011013">
    <property type="entry name" value="Gal_mutarotase_sf_dom"/>
</dbReference>
<evidence type="ECO:0000259" key="5">
    <source>
        <dbReference type="Pfam" id="PF07748"/>
    </source>
</evidence>
<dbReference type="SUPFAM" id="SSF74650">
    <property type="entry name" value="Galactose mutarotase-like"/>
    <property type="match status" value="1"/>
</dbReference>
<dbReference type="GO" id="GO:0030246">
    <property type="term" value="F:carbohydrate binding"/>
    <property type="evidence" value="ECO:0007669"/>
    <property type="project" value="InterPro"/>
</dbReference>
<name>A0A077EJ77_9FLAO</name>
<keyword evidence="2" id="KW-0862">Zinc</keyword>
<feature type="chain" id="PRO_5001717775" evidence="3">
    <location>
        <begin position="22"/>
        <end position="1109"/>
    </location>
</feature>
<dbReference type="InterPro" id="IPR050843">
    <property type="entry name" value="Glycosyl_Hydrlase_38"/>
</dbReference>
<feature type="signal peptide" evidence="3">
    <location>
        <begin position="1"/>
        <end position="21"/>
    </location>
</feature>
<comment type="cofactor">
    <cofactor evidence="1">
        <name>Zn(2+)</name>
        <dbReference type="ChEBI" id="CHEBI:29105"/>
    </cofactor>
</comment>
<dbReference type="EMBL" id="CP007547">
    <property type="protein sequence ID" value="AIL47532.1"/>
    <property type="molecule type" value="Genomic_DNA"/>
</dbReference>
<sequence>MYYRYFLLLMFFCMTGNFIHAQKKVPYFGNINAINGYENEISGENIDYFSAFPDHATRALLTRTTDGEKTIEWETTKVPQKNSGPYIYFNWLVSHSSGSSGGVRNFDLYINDQKALTLSTYPANQRPTWISKAADSTAFVFNQTKMDGLKDSYGIAYLRVPVNKVTPGKPLRLKLVGQAQNSRDWFMTYKFTFQEKMDANVTPFILKDGKRLITLTTLHFGPEEKIIAKIDNKESFSFTMPDGIKTFDIPVTLSQTGGNIQLTVTSGKKELLRKTIQAGTIVPRTLYFIHHSHTDVGYSHLQAEVEKIHTKNIYDALKMIDETRNLPEEARFKWNVEALWDVENFMQKATPEDKKAFVKAVKDGGIGLSAMYGNILTGLSQPEELFHYTEYAQKLEKEYGFKINSAMMSDVPGFAWSLVPALTTSGVKYFSSGPNYLGKTNPYLGDRVGNFVKNWGDKPVWWQSPSGKEKILFWTAGRGYSSWHGIHPGAVFETGQKKIAEYLDDLIRTNYPYDIVQWRYNIVSDNGPIDPSISKFVDDWNKKYTSPKIVLSTNEKMFEVFEKKYGDKLPVVKGDISPHWEDGAMSTAKEEGINRNSGLKLQQLTTLYSMLNPRLYNSQTFYDAWRNVILFHEHTWGAFNSITAPDLPFVTDQWKVKRQFSLEGNSLANQLEKDLLQPLTNPGSKKIEVFNTSSWTRSGVVTITATAEGNSVQDARGNKIPLQKLENGTMVFMAKNIPALGSAVYTIIKNKTLATTPFIVTNNSISNGKITLTWDNKTGSITHFTDNGTTNYAGSYNNQGLNSYWYVPGSDPKEAKSNTEVQTKILENGPVMVKVLLTAEAPGANKLERIITLYKDSDEALLENIVDKKPIRTKESVHFGFPFNSGFKNITADAGYGIMKYLTDQLPGSNMDYWYSRRWVDASSGQKGIQWMMIETPLTEAAEMIDERMLIDNSHKKWKDIGTTGTTNWFSYAMNNYWHTNYKADQDGPVHYRYALRPHDSFNSVENEKYAAAFTQPLIAIPVNEKADIKGSLFHMKNDKIVVTSITPQDDQSFIIRLYNPDEKEQTTTFTWERLKPSKLIYNKTAKEISINDSISLNSMDVIEIKVIP</sequence>
<feature type="domain" description="Glycoside hydrolase family 38 N-terminal" evidence="4">
    <location>
        <begin position="286"/>
        <end position="570"/>
    </location>
</feature>
<accession>A0A077EJ77</accession>
<dbReference type="Pfam" id="PF01074">
    <property type="entry name" value="Glyco_hydro_38N"/>
    <property type="match status" value="1"/>
</dbReference>
<dbReference type="HOGENOM" id="CLU_008841_0_0_10"/>
<evidence type="ECO:0000259" key="4">
    <source>
        <dbReference type="Pfam" id="PF01074"/>
    </source>
</evidence>
<dbReference type="InterPro" id="IPR013780">
    <property type="entry name" value="Glyco_hydro_b"/>
</dbReference>
<evidence type="ECO:0000256" key="2">
    <source>
        <dbReference type="ARBA" id="ARBA00022833"/>
    </source>
</evidence>
<dbReference type="AlphaFoldDB" id="A0A077EJ77"/>
<dbReference type="GO" id="GO:0006013">
    <property type="term" value="P:mannose metabolic process"/>
    <property type="evidence" value="ECO:0007669"/>
    <property type="project" value="InterPro"/>
</dbReference>
<dbReference type="InterPro" id="IPR027291">
    <property type="entry name" value="Glyco_hydro_38_N_sf"/>
</dbReference>
<keyword evidence="3" id="KW-0732">Signal</keyword>
<dbReference type="CDD" id="cd10791">
    <property type="entry name" value="GH38N_AMII_like_1"/>
    <property type="match status" value="1"/>
</dbReference>
<dbReference type="KEGG" id="eao:BD94_3757"/>
<dbReference type="eggNOG" id="COG0383">
    <property type="taxonomic scope" value="Bacteria"/>
</dbReference>
<dbReference type="InterPro" id="IPR000602">
    <property type="entry name" value="Glyco_hydro_38_N"/>
</dbReference>
<reference evidence="6" key="2">
    <citation type="journal article" date="2015" name="Genome Biol. Evol.">
        <title>Complete Genome Sequence and Transcriptomic Analysis of the Novel Pathogen Elizabethkingia anophelis in Response to Oxidative Stress.</title>
        <authorList>
            <person name="Li Y."/>
            <person name="Liu Y."/>
            <person name="Chew S.C."/>
            <person name="Tay M."/>
            <person name="Salido M.M."/>
            <person name="Teo J."/>
            <person name="Lauro F.M."/>
            <person name="Givskov M."/>
            <person name="Yang L."/>
        </authorList>
    </citation>
    <scope>NUCLEOTIDE SEQUENCE</scope>
    <source>
        <strain evidence="6">NUHP1</strain>
    </source>
</reference>
<dbReference type="InterPro" id="IPR011682">
    <property type="entry name" value="Glyco_hydro_38_C"/>
</dbReference>
<dbReference type="PANTHER" id="PTHR11607:SF3">
    <property type="entry name" value="LYSOSOMAL ALPHA-MANNOSIDASE"/>
    <property type="match status" value="1"/>
</dbReference>
<evidence type="ECO:0000256" key="3">
    <source>
        <dbReference type="SAM" id="SignalP"/>
    </source>
</evidence>
<proteinExistence type="predicted"/>
<dbReference type="Proteomes" id="UP000028933">
    <property type="component" value="Chromosome"/>
</dbReference>
<dbReference type="Gene3D" id="2.60.40.1180">
    <property type="entry name" value="Golgi alpha-mannosidase II"/>
    <property type="match status" value="1"/>
</dbReference>
<dbReference type="STRING" id="1338011.BD94_3757"/>
<feature type="domain" description="Glycosyl hydrolase family 38 C-terminal" evidence="5">
    <location>
        <begin position="765"/>
        <end position="929"/>
    </location>
</feature>
<dbReference type="SUPFAM" id="SSF88713">
    <property type="entry name" value="Glycoside hydrolase/deacetylase"/>
    <property type="match status" value="1"/>
</dbReference>
<dbReference type="PANTHER" id="PTHR11607">
    <property type="entry name" value="ALPHA-MANNOSIDASE"/>
    <property type="match status" value="1"/>
</dbReference>
<dbReference type="GO" id="GO:0004559">
    <property type="term" value="F:alpha-mannosidase activity"/>
    <property type="evidence" value="ECO:0007669"/>
    <property type="project" value="InterPro"/>
</dbReference>
<dbReference type="Pfam" id="PF07748">
    <property type="entry name" value="Glyco_hydro_38C"/>
    <property type="match status" value="1"/>
</dbReference>
<evidence type="ECO:0000313" key="6">
    <source>
        <dbReference type="EMBL" id="AIL47532.1"/>
    </source>
</evidence>
<organism evidence="6 7">
    <name type="scientific">Elizabethkingia anophelis NUHP1</name>
    <dbReference type="NCBI Taxonomy" id="1338011"/>
    <lineage>
        <taxon>Bacteria</taxon>
        <taxon>Pseudomonadati</taxon>
        <taxon>Bacteroidota</taxon>
        <taxon>Flavobacteriia</taxon>
        <taxon>Flavobacteriales</taxon>
        <taxon>Weeksellaceae</taxon>
        <taxon>Elizabethkingia</taxon>
    </lineage>
</organism>
<evidence type="ECO:0000256" key="1">
    <source>
        <dbReference type="ARBA" id="ARBA00001947"/>
    </source>
</evidence>
<dbReference type="Gene3D" id="3.20.110.10">
    <property type="entry name" value="Glycoside hydrolase 38, N terminal domain"/>
    <property type="match status" value="1"/>
</dbReference>